<organism evidence="10 11">
    <name type="scientific">Candidatus Thermoflexus japonica</name>
    <dbReference type="NCBI Taxonomy" id="2035417"/>
    <lineage>
        <taxon>Bacteria</taxon>
        <taxon>Bacillati</taxon>
        <taxon>Chloroflexota</taxon>
        <taxon>Thermoflexia</taxon>
        <taxon>Thermoflexales</taxon>
        <taxon>Thermoflexaceae</taxon>
        <taxon>Thermoflexus</taxon>
    </lineage>
</organism>
<keyword evidence="6 10" id="KW-0067">ATP-binding</keyword>
<dbReference type="Proteomes" id="UP000236642">
    <property type="component" value="Unassembled WGS sequence"/>
</dbReference>
<keyword evidence="7" id="KW-1278">Translocase</keyword>
<dbReference type="CDD" id="cd03216">
    <property type="entry name" value="ABC_Carb_Monos_I"/>
    <property type="match status" value="1"/>
</dbReference>
<dbReference type="CDD" id="cd03215">
    <property type="entry name" value="ABC_Carb_Monos_II"/>
    <property type="match status" value="1"/>
</dbReference>
<dbReference type="SUPFAM" id="SSF52540">
    <property type="entry name" value="P-loop containing nucleoside triphosphate hydrolases"/>
    <property type="match status" value="2"/>
</dbReference>
<comment type="subcellular location">
    <subcellularLocation>
        <location evidence="1">Cell membrane</location>
        <topology evidence="1">Peripheral membrane protein</topology>
    </subcellularLocation>
</comment>
<keyword evidence="8" id="KW-0472">Membrane</keyword>
<name>A0A2H5Y7H8_9CHLR</name>
<evidence type="ECO:0000256" key="5">
    <source>
        <dbReference type="ARBA" id="ARBA00022741"/>
    </source>
</evidence>
<gene>
    <name evidence="10" type="primary">mglA_3</name>
    <name evidence="10" type="ORF">HRbin22_01642</name>
</gene>
<dbReference type="InterPro" id="IPR050107">
    <property type="entry name" value="ABC_carbohydrate_import_ATPase"/>
</dbReference>
<evidence type="ECO:0000313" key="11">
    <source>
        <dbReference type="Proteomes" id="UP000236642"/>
    </source>
</evidence>
<dbReference type="InterPro" id="IPR017871">
    <property type="entry name" value="ABC_transporter-like_CS"/>
</dbReference>
<keyword evidence="10" id="KW-0378">Hydrolase</keyword>
<dbReference type="FunFam" id="3.40.50.300:FF:000127">
    <property type="entry name" value="Ribose import ATP-binding protein RbsA"/>
    <property type="match status" value="1"/>
</dbReference>
<dbReference type="SMART" id="SM00382">
    <property type="entry name" value="AAA"/>
    <property type="match status" value="2"/>
</dbReference>
<keyword evidence="2" id="KW-0813">Transport</keyword>
<protein>
    <submittedName>
        <fullName evidence="10">Galactose/methyl galactoside import ATP-binding protein MglA</fullName>
        <ecNumber evidence="10">3.6.3.17</ecNumber>
    </submittedName>
</protein>
<dbReference type="EC" id="3.6.3.17" evidence="10"/>
<dbReference type="EMBL" id="BEHY01000039">
    <property type="protein sequence ID" value="GBD09391.1"/>
    <property type="molecule type" value="Genomic_DNA"/>
</dbReference>
<dbReference type="PANTHER" id="PTHR43790:SF9">
    <property type="entry name" value="GALACTOFURANOSE TRANSPORTER ATP-BINDING PROTEIN YTFR"/>
    <property type="match status" value="1"/>
</dbReference>
<dbReference type="PROSITE" id="PS00211">
    <property type="entry name" value="ABC_TRANSPORTER_1"/>
    <property type="match status" value="1"/>
</dbReference>
<dbReference type="AlphaFoldDB" id="A0A2H5Y7H8"/>
<feature type="domain" description="ABC transporter" evidence="9">
    <location>
        <begin position="6"/>
        <end position="242"/>
    </location>
</feature>
<evidence type="ECO:0000256" key="4">
    <source>
        <dbReference type="ARBA" id="ARBA00022737"/>
    </source>
</evidence>
<evidence type="ECO:0000256" key="2">
    <source>
        <dbReference type="ARBA" id="ARBA00022448"/>
    </source>
</evidence>
<dbReference type="Gene3D" id="3.40.50.300">
    <property type="entry name" value="P-loop containing nucleotide triphosphate hydrolases"/>
    <property type="match status" value="2"/>
</dbReference>
<accession>A0A2H5Y7H8</accession>
<evidence type="ECO:0000256" key="3">
    <source>
        <dbReference type="ARBA" id="ARBA00022475"/>
    </source>
</evidence>
<keyword evidence="5" id="KW-0547">Nucleotide-binding</keyword>
<evidence type="ECO:0000313" key="10">
    <source>
        <dbReference type="EMBL" id="GBD09391.1"/>
    </source>
</evidence>
<dbReference type="PROSITE" id="PS50893">
    <property type="entry name" value="ABC_TRANSPORTER_2"/>
    <property type="match status" value="2"/>
</dbReference>
<dbReference type="GO" id="GO:0016887">
    <property type="term" value="F:ATP hydrolysis activity"/>
    <property type="evidence" value="ECO:0007669"/>
    <property type="project" value="InterPro"/>
</dbReference>
<evidence type="ECO:0000256" key="7">
    <source>
        <dbReference type="ARBA" id="ARBA00022967"/>
    </source>
</evidence>
<feature type="domain" description="ABC transporter" evidence="9">
    <location>
        <begin position="253"/>
        <end position="496"/>
    </location>
</feature>
<evidence type="ECO:0000256" key="6">
    <source>
        <dbReference type="ARBA" id="ARBA00022840"/>
    </source>
</evidence>
<dbReference type="Pfam" id="PF00005">
    <property type="entry name" value="ABC_tran"/>
    <property type="match status" value="2"/>
</dbReference>
<dbReference type="InterPro" id="IPR003439">
    <property type="entry name" value="ABC_transporter-like_ATP-bd"/>
</dbReference>
<sequence length="501" mass="55311">MGEPLLRAEGISKAFPGVQALDRITLEIFPGEIHGLVGENGAGKSTLIRILAGAIPRDAGRIFWQGQPVEIVDPRHARRLGIAVIHQELSLLPNLTVAQNLLLGREPRTLWGGLDRRAMERQARQILQELGLDLDPQAPVGSLPFAQRQMLEIARALSEKARLLIMDEPTSALSDREIHRLFELLQDLKARGVAVLFISHRLEEVFQIADRITILRDGRYIGTFPIAEVTPPMVVRMMVGREMGEMFVKTAAPGAEAILEVRGLTREGAFYEVSFEIRRGEIVGLAGLVGAGRTEVARALFGLDPVDRGEIRIEGKTVRIRSPREAIRLGMAFIPEDRKAQALFLSMALRSNIAISALPHIASLGLLSRRRLDAVSQPYIRHLDIRPPRPGMPVRYLSGGNQQKAVIARWLLLQPRILIMDEPTRGIDVGAKAEIHALMDRLAREGKAILMISSELPEVLGISDRILVMREGRIVGALKREEATADRVLALAMGGMDARDA</sequence>
<evidence type="ECO:0000259" key="9">
    <source>
        <dbReference type="PROSITE" id="PS50893"/>
    </source>
</evidence>
<evidence type="ECO:0000256" key="8">
    <source>
        <dbReference type="ARBA" id="ARBA00023136"/>
    </source>
</evidence>
<dbReference type="InterPro" id="IPR003593">
    <property type="entry name" value="AAA+_ATPase"/>
</dbReference>
<comment type="caution">
    <text evidence="10">The sequence shown here is derived from an EMBL/GenBank/DDBJ whole genome shotgun (WGS) entry which is preliminary data.</text>
</comment>
<dbReference type="PANTHER" id="PTHR43790">
    <property type="entry name" value="CARBOHYDRATE TRANSPORT ATP-BINDING PROTEIN MG119-RELATED"/>
    <property type="match status" value="1"/>
</dbReference>
<reference evidence="11" key="1">
    <citation type="submission" date="2017-09" db="EMBL/GenBank/DDBJ databases">
        <title>Metaegenomics of thermophilic ammonia-oxidizing enrichment culture.</title>
        <authorList>
            <person name="Kato S."/>
            <person name="Suzuki K."/>
        </authorList>
    </citation>
    <scope>NUCLEOTIDE SEQUENCE [LARGE SCALE GENOMIC DNA]</scope>
</reference>
<evidence type="ECO:0000256" key="1">
    <source>
        <dbReference type="ARBA" id="ARBA00004202"/>
    </source>
</evidence>
<keyword evidence="3" id="KW-1003">Cell membrane</keyword>
<dbReference type="InterPro" id="IPR027417">
    <property type="entry name" value="P-loop_NTPase"/>
</dbReference>
<dbReference type="GO" id="GO:0005886">
    <property type="term" value="C:plasma membrane"/>
    <property type="evidence" value="ECO:0007669"/>
    <property type="project" value="UniProtKB-SubCell"/>
</dbReference>
<dbReference type="GO" id="GO:0005524">
    <property type="term" value="F:ATP binding"/>
    <property type="evidence" value="ECO:0007669"/>
    <property type="project" value="UniProtKB-KW"/>
</dbReference>
<proteinExistence type="predicted"/>
<keyword evidence="4" id="KW-0677">Repeat</keyword>